<dbReference type="KEGG" id="stha:NCTC11429_01077"/>
<dbReference type="Proteomes" id="UP000308196">
    <property type="component" value="Chromosome"/>
</dbReference>
<accession>A0A4U9UL30</accession>
<organism evidence="2 3">
    <name type="scientific">Sphingobacterium thalpophilum</name>
    <dbReference type="NCBI Taxonomy" id="259"/>
    <lineage>
        <taxon>Bacteria</taxon>
        <taxon>Pseudomonadati</taxon>
        <taxon>Bacteroidota</taxon>
        <taxon>Sphingobacteriia</taxon>
        <taxon>Sphingobacteriales</taxon>
        <taxon>Sphingobacteriaceae</taxon>
        <taxon>Sphingobacterium</taxon>
    </lineage>
</organism>
<evidence type="ECO:0000313" key="1">
    <source>
        <dbReference type="EMBL" id="MEZ0450496.1"/>
    </source>
</evidence>
<evidence type="ECO:0000313" key="3">
    <source>
        <dbReference type="Proteomes" id="UP000308196"/>
    </source>
</evidence>
<dbReference type="AlphaFoldDB" id="A0A4U9UL30"/>
<evidence type="ECO:0000313" key="4">
    <source>
        <dbReference type="Proteomes" id="UP001566204"/>
    </source>
</evidence>
<dbReference type="GeneID" id="78461855"/>
<proteinExistence type="predicted"/>
<reference evidence="2 3" key="1">
    <citation type="submission" date="2019-05" db="EMBL/GenBank/DDBJ databases">
        <authorList>
            <consortium name="Pathogen Informatics"/>
        </authorList>
    </citation>
    <scope>NUCLEOTIDE SEQUENCE [LARGE SCALE GENOMIC DNA]</scope>
    <source>
        <strain evidence="2 3">NCTC11429</strain>
    </source>
</reference>
<evidence type="ECO:0000313" key="2">
    <source>
        <dbReference type="EMBL" id="VTR32849.1"/>
    </source>
</evidence>
<dbReference type="EMBL" id="JBEOQB010000001">
    <property type="protein sequence ID" value="MEZ0450496.1"/>
    <property type="molecule type" value="Genomic_DNA"/>
</dbReference>
<protein>
    <submittedName>
        <fullName evidence="2">Uncharacterized protein</fullName>
    </submittedName>
</protein>
<sequence>MKSYVLSLALSFIAGIAFGQVKLKEQRPLLQDRPSKMPVLGLDTSSAKYKMPVKKFKNVDSLAPMPGTGRIPRRKNRVDTLRNRMLGDSVKVKDFKLRIDSLYPKK</sequence>
<dbReference type="RefSeq" id="WP_028070668.1">
    <property type="nucleotide sequence ID" value="NZ_CP158797.1"/>
</dbReference>
<dbReference type="Proteomes" id="UP001566204">
    <property type="component" value="Unassembled WGS sequence"/>
</dbReference>
<dbReference type="EMBL" id="LR590484">
    <property type="protein sequence ID" value="VTR32849.1"/>
    <property type="molecule type" value="Genomic_DNA"/>
</dbReference>
<keyword evidence="4" id="KW-1185">Reference proteome</keyword>
<name>A0A4U9UL30_9SPHI</name>
<reference evidence="1 4" key="2">
    <citation type="submission" date="2024-06" db="EMBL/GenBank/DDBJ databases">
        <title>Soil Sphingobacterium thalpophilum.</title>
        <authorList>
            <person name="Yang J."/>
            <person name="Li J."/>
        </authorList>
    </citation>
    <scope>NUCLEOTIDE SEQUENCE [LARGE SCALE GENOMIC DNA]</scope>
    <source>
        <strain evidence="1 4">22g91tb</strain>
    </source>
</reference>
<dbReference type="STRING" id="1123265.GCA_000686625_03995"/>
<gene>
    <name evidence="1" type="ORF">ABTW24_02685</name>
    <name evidence="2" type="ORF">NCTC11429_01077</name>
</gene>